<protein>
    <submittedName>
        <fullName evidence="2">DUF1659 domain-containing protein</fullName>
    </submittedName>
</protein>
<dbReference type="RefSeq" id="WP_248254345.1">
    <property type="nucleotide sequence ID" value="NZ_JAIWJX010000002.1"/>
</dbReference>
<proteinExistence type="predicted"/>
<feature type="domain" description="DUF1659" evidence="1">
    <location>
        <begin position="3"/>
        <end position="69"/>
    </location>
</feature>
<dbReference type="Proteomes" id="UP001139011">
    <property type="component" value="Unassembled WGS sequence"/>
</dbReference>
<dbReference type="AlphaFoldDB" id="A0A9X1XHQ6"/>
<evidence type="ECO:0000313" key="3">
    <source>
        <dbReference type="Proteomes" id="UP001139011"/>
    </source>
</evidence>
<sequence length="71" mass="7805">MATTAIQDTQLRMVFDAGMDGDKQLFKNKNFTNVKTSASADQLYAVANALSPLQQLPLISVERNDSHSIYA</sequence>
<evidence type="ECO:0000313" key="2">
    <source>
        <dbReference type="EMBL" id="MCK6259140.1"/>
    </source>
</evidence>
<name>A0A9X1XHQ6_9BACL</name>
<reference evidence="2" key="1">
    <citation type="submission" date="2021-09" db="EMBL/GenBank/DDBJ databases">
        <title>Genome analysis of Fictibacillus sp. KIGAM418 isolated from marine sediment.</title>
        <authorList>
            <person name="Seo M.-J."/>
            <person name="Cho E.-S."/>
            <person name="Hwang C.Y."/>
        </authorList>
    </citation>
    <scope>NUCLEOTIDE SEQUENCE</scope>
    <source>
        <strain evidence="2">KIGAM418</strain>
    </source>
</reference>
<gene>
    <name evidence="2" type="ORF">LCY76_21440</name>
</gene>
<accession>A0A9X1XHQ6</accession>
<evidence type="ECO:0000259" key="1">
    <source>
        <dbReference type="Pfam" id="PF07872"/>
    </source>
</evidence>
<dbReference type="Pfam" id="PF07872">
    <property type="entry name" value="DUF1659"/>
    <property type="match status" value="1"/>
</dbReference>
<keyword evidence="3" id="KW-1185">Reference proteome</keyword>
<dbReference type="InterPro" id="IPR012454">
    <property type="entry name" value="DUF1659"/>
</dbReference>
<dbReference type="EMBL" id="JAIWJX010000002">
    <property type="protein sequence ID" value="MCK6259140.1"/>
    <property type="molecule type" value="Genomic_DNA"/>
</dbReference>
<organism evidence="2 3">
    <name type="scientific">Fictibacillus marinisediminis</name>
    <dbReference type="NCBI Taxonomy" id="2878389"/>
    <lineage>
        <taxon>Bacteria</taxon>
        <taxon>Bacillati</taxon>
        <taxon>Bacillota</taxon>
        <taxon>Bacilli</taxon>
        <taxon>Bacillales</taxon>
        <taxon>Fictibacillaceae</taxon>
        <taxon>Fictibacillus</taxon>
    </lineage>
</organism>
<comment type="caution">
    <text evidence="2">The sequence shown here is derived from an EMBL/GenBank/DDBJ whole genome shotgun (WGS) entry which is preliminary data.</text>
</comment>